<proteinExistence type="predicted"/>
<gene>
    <name evidence="2" type="ORF">B0T19DRAFT_476299</name>
</gene>
<sequence length="149" mass="15667">MFGRRRRPVLGTAVVIGASRAAARHEVQKQSTSQLQYEDDVAREAERKRQEEAEQEERTQRAVEQALKKAGLHHDGVSQENITPLVLSPAMAAQTGQTQPGNSTSAVLQSPQSYPGGSGGLLNIPSPGASGATPQNSPTTPGGPVPGHN</sequence>
<reference evidence="2" key="1">
    <citation type="journal article" date="2023" name="Mol. Phylogenet. Evol.">
        <title>Genome-scale phylogeny and comparative genomics of the fungal order Sordariales.</title>
        <authorList>
            <person name="Hensen N."/>
            <person name="Bonometti L."/>
            <person name="Westerberg I."/>
            <person name="Brannstrom I.O."/>
            <person name="Guillou S."/>
            <person name="Cros-Aarteil S."/>
            <person name="Calhoun S."/>
            <person name="Haridas S."/>
            <person name="Kuo A."/>
            <person name="Mondo S."/>
            <person name="Pangilinan J."/>
            <person name="Riley R."/>
            <person name="LaButti K."/>
            <person name="Andreopoulos B."/>
            <person name="Lipzen A."/>
            <person name="Chen C."/>
            <person name="Yan M."/>
            <person name="Daum C."/>
            <person name="Ng V."/>
            <person name="Clum A."/>
            <person name="Steindorff A."/>
            <person name="Ohm R.A."/>
            <person name="Martin F."/>
            <person name="Silar P."/>
            <person name="Natvig D.O."/>
            <person name="Lalanne C."/>
            <person name="Gautier V."/>
            <person name="Ament-Velasquez S.L."/>
            <person name="Kruys A."/>
            <person name="Hutchinson M.I."/>
            <person name="Powell A.J."/>
            <person name="Barry K."/>
            <person name="Miller A.N."/>
            <person name="Grigoriev I.V."/>
            <person name="Debuchy R."/>
            <person name="Gladieux P."/>
            <person name="Hiltunen Thoren M."/>
            <person name="Johannesson H."/>
        </authorList>
    </citation>
    <scope>NUCLEOTIDE SEQUENCE</scope>
    <source>
        <strain evidence="2">SMH4131-1</strain>
    </source>
</reference>
<evidence type="ECO:0000256" key="1">
    <source>
        <dbReference type="SAM" id="MobiDB-lite"/>
    </source>
</evidence>
<feature type="region of interest" description="Disordered" evidence="1">
    <location>
        <begin position="20"/>
        <end position="149"/>
    </location>
</feature>
<reference evidence="2" key="2">
    <citation type="submission" date="2023-06" db="EMBL/GenBank/DDBJ databases">
        <authorList>
            <consortium name="Lawrence Berkeley National Laboratory"/>
            <person name="Haridas S."/>
            <person name="Hensen N."/>
            <person name="Bonometti L."/>
            <person name="Westerberg I."/>
            <person name="Brannstrom I.O."/>
            <person name="Guillou S."/>
            <person name="Cros-Aarteil S."/>
            <person name="Calhoun S."/>
            <person name="Kuo A."/>
            <person name="Mondo S."/>
            <person name="Pangilinan J."/>
            <person name="Riley R."/>
            <person name="Labutti K."/>
            <person name="Andreopoulos B."/>
            <person name="Lipzen A."/>
            <person name="Chen C."/>
            <person name="Yanf M."/>
            <person name="Daum C."/>
            <person name="Ng V."/>
            <person name="Clum A."/>
            <person name="Steindorff A."/>
            <person name="Ohm R."/>
            <person name="Martin F."/>
            <person name="Silar P."/>
            <person name="Natvig D."/>
            <person name="Lalanne C."/>
            <person name="Gautier V."/>
            <person name="Ament-Velasquez S.L."/>
            <person name="Kruys A."/>
            <person name="Hutchinson M.I."/>
            <person name="Powell A.J."/>
            <person name="Barry K."/>
            <person name="Miller A.N."/>
            <person name="Grigoriev I.V."/>
            <person name="Debuchy R."/>
            <person name="Gladieux P."/>
            <person name="Thoren M.H."/>
            <person name="Johannesson H."/>
        </authorList>
    </citation>
    <scope>NUCLEOTIDE SEQUENCE</scope>
    <source>
        <strain evidence="2">SMH4131-1</strain>
    </source>
</reference>
<comment type="caution">
    <text evidence="2">The sequence shown here is derived from an EMBL/GenBank/DDBJ whole genome shotgun (WGS) entry which is preliminary data.</text>
</comment>
<organism evidence="2 3">
    <name type="scientific">Cercophora scortea</name>
    <dbReference type="NCBI Taxonomy" id="314031"/>
    <lineage>
        <taxon>Eukaryota</taxon>
        <taxon>Fungi</taxon>
        <taxon>Dikarya</taxon>
        <taxon>Ascomycota</taxon>
        <taxon>Pezizomycotina</taxon>
        <taxon>Sordariomycetes</taxon>
        <taxon>Sordariomycetidae</taxon>
        <taxon>Sordariales</taxon>
        <taxon>Lasiosphaeriaceae</taxon>
        <taxon>Cercophora</taxon>
    </lineage>
</organism>
<evidence type="ECO:0000313" key="3">
    <source>
        <dbReference type="Proteomes" id="UP001286456"/>
    </source>
</evidence>
<dbReference type="AlphaFoldDB" id="A0AAE0IDG4"/>
<evidence type="ECO:0000313" key="2">
    <source>
        <dbReference type="EMBL" id="KAK3323143.1"/>
    </source>
</evidence>
<dbReference type="EMBL" id="JAUEPO010000004">
    <property type="protein sequence ID" value="KAK3323143.1"/>
    <property type="molecule type" value="Genomic_DNA"/>
</dbReference>
<feature type="compositionally biased region" description="Basic and acidic residues" evidence="1">
    <location>
        <begin position="40"/>
        <end position="61"/>
    </location>
</feature>
<name>A0AAE0IDG4_9PEZI</name>
<accession>A0AAE0IDG4</accession>
<dbReference type="Proteomes" id="UP001286456">
    <property type="component" value="Unassembled WGS sequence"/>
</dbReference>
<protein>
    <submittedName>
        <fullName evidence="2">Uncharacterized protein</fullName>
    </submittedName>
</protein>
<feature type="compositionally biased region" description="Polar residues" evidence="1">
    <location>
        <begin position="94"/>
        <end position="107"/>
    </location>
</feature>
<keyword evidence="3" id="KW-1185">Reference proteome</keyword>